<dbReference type="InterPro" id="IPR016162">
    <property type="entry name" value="Ald_DH_N"/>
</dbReference>
<keyword evidence="7" id="KW-1185">Reference proteome</keyword>
<protein>
    <recommendedName>
        <fullName evidence="3">aldehyde dehydrogenase (NAD(+))</fullName>
        <ecNumber evidence="3">1.2.1.3</ecNumber>
    </recommendedName>
</protein>
<dbReference type="InterPro" id="IPR016161">
    <property type="entry name" value="Ald_DH/histidinol_DH"/>
</dbReference>
<comment type="catalytic activity">
    <reaction evidence="4">
        <text>an aldehyde + NAD(+) + H2O = a carboxylate + NADH + 2 H(+)</text>
        <dbReference type="Rhea" id="RHEA:16185"/>
        <dbReference type="ChEBI" id="CHEBI:15377"/>
        <dbReference type="ChEBI" id="CHEBI:15378"/>
        <dbReference type="ChEBI" id="CHEBI:17478"/>
        <dbReference type="ChEBI" id="CHEBI:29067"/>
        <dbReference type="ChEBI" id="CHEBI:57540"/>
        <dbReference type="ChEBI" id="CHEBI:57945"/>
        <dbReference type="EC" id="1.2.1.3"/>
    </reaction>
</comment>
<dbReference type="Gene3D" id="3.40.309.10">
    <property type="entry name" value="Aldehyde Dehydrogenase, Chain A, domain 2"/>
    <property type="match status" value="1"/>
</dbReference>
<evidence type="ECO:0000256" key="2">
    <source>
        <dbReference type="ARBA" id="ARBA00023002"/>
    </source>
</evidence>
<evidence type="ECO:0000313" key="7">
    <source>
        <dbReference type="Proteomes" id="UP000334380"/>
    </source>
</evidence>
<reference evidence="6 7" key="1">
    <citation type="submission" date="2019-08" db="EMBL/GenBank/DDBJ databases">
        <authorList>
            <person name="Peeters C."/>
        </authorList>
    </citation>
    <scope>NUCLEOTIDE SEQUENCE [LARGE SCALE GENOMIC DNA]</scope>
    <source>
        <strain evidence="6 7">LMG 31013</strain>
    </source>
</reference>
<dbReference type="FunFam" id="3.40.309.10:FF:000012">
    <property type="entry name" value="Betaine aldehyde dehydrogenase"/>
    <property type="match status" value="1"/>
</dbReference>
<dbReference type="PROSITE" id="PS00070">
    <property type="entry name" value="ALDEHYDE_DEHYDR_CYS"/>
    <property type="match status" value="1"/>
</dbReference>
<dbReference type="RefSeq" id="WP_150613946.1">
    <property type="nucleotide sequence ID" value="NZ_CABPRU010000008.1"/>
</dbReference>
<organism evidence="6 7">
    <name type="scientific">Pandoraea terrigena</name>
    <dbReference type="NCBI Taxonomy" id="2508292"/>
    <lineage>
        <taxon>Bacteria</taxon>
        <taxon>Pseudomonadati</taxon>
        <taxon>Pseudomonadota</taxon>
        <taxon>Betaproteobacteria</taxon>
        <taxon>Burkholderiales</taxon>
        <taxon>Burkholderiaceae</taxon>
        <taxon>Pandoraea</taxon>
    </lineage>
</organism>
<evidence type="ECO:0000256" key="4">
    <source>
        <dbReference type="ARBA" id="ARBA00049194"/>
    </source>
</evidence>
<name>A0A5E4WQP2_9BURK</name>
<dbReference type="Pfam" id="PF00171">
    <property type="entry name" value="Aldedh"/>
    <property type="match status" value="1"/>
</dbReference>
<evidence type="ECO:0000313" key="6">
    <source>
        <dbReference type="EMBL" id="VVE25904.1"/>
    </source>
</evidence>
<evidence type="ECO:0000259" key="5">
    <source>
        <dbReference type="Pfam" id="PF00171"/>
    </source>
</evidence>
<dbReference type="Proteomes" id="UP000334380">
    <property type="component" value="Unassembled WGS sequence"/>
</dbReference>
<dbReference type="EMBL" id="CABPRU010000008">
    <property type="protein sequence ID" value="VVE25904.1"/>
    <property type="molecule type" value="Genomic_DNA"/>
</dbReference>
<dbReference type="OrthoDB" id="6187633at2"/>
<dbReference type="EC" id="1.2.1.3" evidence="3"/>
<dbReference type="InterPro" id="IPR015590">
    <property type="entry name" value="Aldehyde_DH_dom"/>
</dbReference>
<dbReference type="GO" id="GO:0004029">
    <property type="term" value="F:aldehyde dehydrogenase (NAD+) activity"/>
    <property type="evidence" value="ECO:0007669"/>
    <property type="project" value="UniProtKB-EC"/>
</dbReference>
<dbReference type="InterPro" id="IPR016160">
    <property type="entry name" value="Ald_DH_CS_CYS"/>
</dbReference>
<evidence type="ECO:0000256" key="1">
    <source>
        <dbReference type="ARBA" id="ARBA00009986"/>
    </source>
</evidence>
<evidence type="ECO:0000256" key="3">
    <source>
        <dbReference type="ARBA" id="ARBA00024226"/>
    </source>
</evidence>
<proteinExistence type="inferred from homology"/>
<comment type="similarity">
    <text evidence="1">Belongs to the aldehyde dehydrogenase family.</text>
</comment>
<feature type="domain" description="Aldehyde dehydrogenase" evidence="5">
    <location>
        <begin position="17"/>
        <end position="469"/>
    </location>
</feature>
<accession>A0A5E4WQP2</accession>
<dbReference type="AlphaFoldDB" id="A0A5E4WQP2"/>
<sequence>MRSFNHAYIDGEFVPVQGGEVVQIINPANEKIIGTATLANRQDAKRAIAAAFRAQSALGRTTKTERIDMLKRLQSAVLARTDEIRDVTIEEYGGPFSRAKWVSQYVSQCFANTAEVLERYDLTRRIGTADVVMEPVGVAALIVPWNSVAGTMCSKLASAIAAGCASVIKPSEFSPLQTQVVAEALHEAGLPAGIFNILLGRGGDVGDELSTNPDVAKISFTGSTQTGKIIARAGVETMKRVSLALTGKSASLLLDDADFPSAIPLVLGAAFLNNGQACVAGTRLLVPRARQAEAIDLVRENVAAMRVGDPGDPATTIGPLATQAQYERIQRFIHLGLEEGATLVTGGKGHPQGFDAGYFVKPTVFSGVRNDMTIAREEIFGPVLSIIAYEDEDEAIHIANESIYGLHAYVFSSQSDRARRVASRLEAGTVLINRVSTDLLAPFGGVKQSGIGRENGVFGLEAFLEAKAIVTA</sequence>
<dbReference type="CDD" id="cd07138">
    <property type="entry name" value="ALDH_CddD_SSP0762"/>
    <property type="match status" value="1"/>
</dbReference>
<dbReference type="PANTHER" id="PTHR42804:SF1">
    <property type="entry name" value="ALDEHYDE DEHYDROGENASE-RELATED"/>
    <property type="match status" value="1"/>
</dbReference>
<dbReference type="FunFam" id="3.40.605.10:FF:000007">
    <property type="entry name" value="NAD/NADP-dependent betaine aldehyde dehydrogenase"/>
    <property type="match status" value="1"/>
</dbReference>
<dbReference type="PANTHER" id="PTHR42804">
    <property type="entry name" value="ALDEHYDE DEHYDROGENASE"/>
    <property type="match status" value="1"/>
</dbReference>
<gene>
    <name evidence="6" type="ORF">PTE31013_03413</name>
</gene>
<keyword evidence="2" id="KW-0560">Oxidoreductase</keyword>
<dbReference type="Gene3D" id="3.40.605.10">
    <property type="entry name" value="Aldehyde Dehydrogenase, Chain A, domain 1"/>
    <property type="match status" value="1"/>
</dbReference>
<dbReference type="SUPFAM" id="SSF53720">
    <property type="entry name" value="ALDH-like"/>
    <property type="match status" value="1"/>
</dbReference>
<dbReference type="InterPro" id="IPR016163">
    <property type="entry name" value="Ald_DH_C"/>
</dbReference>